<dbReference type="AlphaFoldDB" id="A0AAE4ZBR7"/>
<feature type="domain" description="Outer membrane protein beta-barrel" evidence="3">
    <location>
        <begin position="45"/>
        <end position="128"/>
    </location>
</feature>
<comment type="caution">
    <text evidence="4">The sequence shown here is derived from an EMBL/GenBank/DDBJ whole genome shotgun (WGS) entry which is preliminary data.</text>
</comment>
<dbReference type="SUPFAM" id="SSF56925">
    <property type="entry name" value="OMPA-like"/>
    <property type="match status" value="1"/>
</dbReference>
<sequence>MKRLLLGVVPTLLLVPAAAAAQVNLGAHIGWGDEADFAFGARLTANSPWVDPAIEFSGSFDYFFPEKPPSTEDVEYWEVNLNAVYRIPIDHPSLSPYAGAGVNIARSTIDSASQTDVGANLLAGVKYVAGPVVPFGELRVELGGGDQFVLAGGLLFNLWAGN</sequence>
<feature type="signal peptide" evidence="2">
    <location>
        <begin position="1"/>
        <end position="21"/>
    </location>
</feature>
<dbReference type="InterPro" id="IPR027385">
    <property type="entry name" value="Beta-barrel_OMP"/>
</dbReference>
<name>A0AAE4ZBR7_9BACT</name>
<dbReference type="Pfam" id="PF13505">
    <property type="entry name" value="OMP_b-brl"/>
    <property type="match status" value="1"/>
</dbReference>
<feature type="chain" id="PRO_5042187997" evidence="2">
    <location>
        <begin position="22"/>
        <end position="162"/>
    </location>
</feature>
<protein>
    <submittedName>
        <fullName evidence="4">Porin family protein</fullName>
    </submittedName>
</protein>
<dbReference type="InterPro" id="IPR011250">
    <property type="entry name" value="OMP/PagP_B-barrel"/>
</dbReference>
<dbReference type="Gene3D" id="2.40.160.20">
    <property type="match status" value="1"/>
</dbReference>
<evidence type="ECO:0000259" key="3">
    <source>
        <dbReference type="Pfam" id="PF13505"/>
    </source>
</evidence>
<dbReference type="Proteomes" id="UP000702544">
    <property type="component" value="Unassembled WGS sequence"/>
</dbReference>
<organism evidence="4 5">
    <name type="scientific">Candidatus Kutchimonas denitrificans</name>
    <dbReference type="NCBI Taxonomy" id="3056748"/>
    <lineage>
        <taxon>Bacteria</taxon>
        <taxon>Pseudomonadati</taxon>
        <taxon>Gemmatimonadota</taxon>
        <taxon>Gemmatimonadia</taxon>
        <taxon>Candidatus Palauibacterales</taxon>
        <taxon>Candidatus Palauibacteraceae</taxon>
        <taxon>Candidatus Kutchimonas</taxon>
    </lineage>
</organism>
<evidence type="ECO:0000313" key="4">
    <source>
        <dbReference type="EMBL" id="NIR76086.1"/>
    </source>
</evidence>
<accession>A0AAE4ZBR7</accession>
<reference evidence="4 5" key="1">
    <citation type="submission" date="2020-01" db="EMBL/GenBank/DDBJ databases">
        <title>Genomes assembled from Gulf of Kutch pelagic sediment metagenomes.</title>
        <authorList>
            <person name="Chandrashekar M."/>
            <person name="Mahajan M.S."/>
            <person name="Dave K.J."/>
            <person name="Vatsa P."/>
            <person name="Nathani N.M."/>
        </authorList>
    </citation>
    <scope>NUCLEOTIDE SEQUENCE [LARGE SCALE GENOMIC DNA]</scope>
    <source>
        <strain evidence="4">KS3-K002</strain>
    </source>
</reference>
<evidence type="ECO:0000256" key="1">
    <source>
        <dbReference type="ARBA" id="ARBA00022729"/>
    </source>
</evidence>
<proteinExistence type="predicted"/>
<evidence type="ECO:0000256" key="2">
    <source>
        <dbReference type="SAM" id="SignalP"/>
    </source>
</evidence>
<keyword evidence="1 2" id="KW-0732">Signal</keyword>
<gene>
    <name evidence="4" type="ORF">GWO12_13405</name>
</gene>
<evidence type="ECO:0000313" key="5">
    <source>
        <dbReference type="Proteomes" id="UP000702544"/>
    </source>
</evidence>
<dbReference type="EMBL" id="JAACAK010000113">
    <property type="protein sequence ID" value="NIR76086.1"/>
    <property type="molecule type" value="Genomic_DNA"/>
</dbReference>